<dbReference type="PROSITE" id="PS51977">
    <property type="entry name" value="WGR"/>
    <property type="match status" value="1"/>
</dbReference>
<dbReference type="SUPFAM" id="SSF142921">
    <property type="entry name" value="WGR domain-like"/>
    <property type="match status" value="1"/>
</dbReference>
<dbReference type="SMART" id="SM00773">
    <property type="entry name" value="WGR"/>
    <property type="match status" value="1"/>
</dbReference>
<protein>
    <submittedName>
        <fullName evidence="2">Predicted DNA-binding WGR domain protein</fullName>
    </submittedName>
</protein>
<sequence length="139" mass="16332">MRRRAMKERMLASQRRRSIIVVNRSARIDSELSLDSMRIESDSARMPHTCRAMLYRRDPQKNMARFYAMSIEPNLFGGYALSRRWGRIGCRGRECLELFDDEHEAIVSFLATLRRKRAKGYLSRDARVNSFRSCGRHAD</sequence>
<proteinExistence type="predicted"/>
<keyword evidence="3" id="KW-1185">Reference proteome</keyword>
<dbReference type="Proteomes" id="UP000219167">
    <property type="component" value="Unassembled WGS sequence"/>
</dbReference>
<organism evidence="2 3">
    <name type="scientific">Rhizobium subbaraonis</name>
    <dbReference type="NCBI Taxonomy" id="908946"/>
    <lineage>
        <taxon>Bacteria</taxon>
        <taxon>Pseudomonadati</taxon>
        <taxon>Pseudomonadota</taxon>
        <taxon>Alphaproteobacteria</taxon>
        <taxon>Hyphomicrobiales</taxon>
        <taxon>Rhizobiaceae</taxon>
        <taxon>Rhizobium/Agrobacterium group</taxon>
        <taxon>Rhizobium</taxon>
    </lineage>
</organism>
<reference evidence="2 3" key="1">
    <citation type="submission" date="2017-08" db="EMBL/GenBank/DDBJ databases">
        <authorList>
            <person name="de Groot N.N."/>
        </authorList>
    </citation>
    <scope>NUCLEOTIDE SEQUENCE [LARGE SCALE GENOMIC DNA]</scope>
    <source>
        <strain evidence="2 3">JC85</strain>
    </source>
</reference>
<evidence type="ECO:0000313" key="2">
    <source>
        <dbReference type="EMBL" id="SOC45942.1"/>
    </source>
</evidence>
<dbReference type="InterPro" id="IPR036930">
    <property type="entry name" value="WGR_dom_sf"/>
</dbReference>
<dbReference type="GO" id="GO:0003677">
    <property type="term" value="F:DNA binding"/>
    <property type="evidence" value="ECO:0007669"/>
    <property type="project" value="UniProtKB-KW"/>
</dbReference>
<dbReference type="Pfam" id="PF05406">
    <property type="entry name" value="WGR"/>
    <property type="match status" value="1"/>
</dbReference>
<dbReference type="InterPro" id="IPR008893">
    <property type="entry name" value="WGR_domain"/>
</dbReference>
<dbReference type="EMBL" id="OBQD01000019">
    <property type="protein sequence ID" value="SOC45942.1"/>
    <property type="molecule type" value="Genomic_DNA"/>
</dbReference>
<keyword evidence="2" id="KW-0238">DNA-binding</keyword>
<name>A0A285UVS9_9HYPH</name>
<gene>
    <name evidence="2" type="ORF">SAMN05892877_11955</name>
</gene>
<evidence type="ECO:0000259" key="1">
    <source>
        <dbReference type="PROSITE" id="PS51977"/>
    </source>
</evidence>
<evidence type="ECO:0000313" key="3">
    <source>
        <dbReference type="Proteomes" id="UP000219167"/>
    </source>
</evidence>
<dbReference type="InterPro" id="IPR049809">
    <property type="entry name" value="YehF/YfeS-like_WGR"/>
</dbReference>
<dbReference type="CDD" id="cd07996">
    <property type="entry name" value="WGR_MMR_like"/>
    <property type="match status" value="1"/>
</dbReference>
<dbReference type="AlphaFoldDB" id="A0A285UVS9"/>
<accession>A0A285UVS9</accession>
<feature type="domain" description="WGR" evidence="1">
    <location>
        <begin position="36"/>
        <end position="138"/>
    </location>
</feature>
<dbReference type="Gene3D" id="2.20.140.10">
    <property type="entry name" value="WGR domain"/>
    <property type="match status" value="1"/>
</dbReference>